<dbReference type="InterPro" id="IPR055414">
    <property type="entry name" value="LRR_R13L4/SHOC2-like"/>
</dbReference>
<dbReference type="Pfam" id="PF00560">
    <property type="entry name" value="LRR_1"/>
    <property type="match status" value="11"/>
</dbReference>
<reference evidence="15" key="2">
    <citation type="journal article" date="2024" name="Plant">
        <title>Genomic evolution and insights into agronomic trait innovations of Sesamum species.</title>
        <authorList>
            <person name="Miao H."/>
            <person name="Wang L."/>
            <person name="Qu L."/>
            <person name="Liu H."/>
            <person name="Sun Y."/>
            <person name="Le M."/>
            <person name="Wang Q."/>
            <person name="Wei S."/>
            <person name="Zheng Y."/>
            <person name="Lin W."/>
            <person name="Duan Y."/>
            <person name="Cao H."/>
            <person name="Xiong S."/>
            <person name="Wang X."/>
            <person name="Wei L."/>
            <person name="Li C."/>
            <person name="Ma Q."/>
            <person name="Ju M."/>
            <person name="Zhao R."/>
            <person name="Li G."/>
            <person name="Mu C."/>
            <person name="Tian Q."/>
            <person name="Mei H."/>
            <person name="Zhang T."/>
            <person name="Gao T."/>
            <person name="Zhang H."/>
        </authorList>
    </citation>
    <scope>NUCLEOTIDE SEQUENCE</scope>
    <source>
        <strain evidence="15">G02</strain>
    </source>
</reference>
<dbReference type="SMART" id="SM00369">
    <property type="entry name" value="LRR_TYP"/>
    <property type="match status" value="14"/>
</dbReference>
<evidence type="ECO:0000259" key="14">
    <source>
        <dbReference type="Pfam" id="PF23598"/>
    </source>
</evidence>
<feature type="region of interest" description="Disordered" evidence="11">
    <location>
        <begin position="930"/>
        <end position="950"/>
    </location>
</feature>
<dbReference type="AlphaFoldDB" id="A0AAW2W0Y5"/>
<evidence type="ECO:0000256" key="2">
    <source>
        <dbReference type="ARBA" id="ARBA00009592"/>
    </source>
</evidence>
<evidence type="ECO:0000256" key="8">
    <source>
        <dbReference type="ARBA" id="ARBA00022989"/>
    </source>
</evidence>
<evidence type="ECO:0000256" key="1">
    <source>
        <dbReference type="ARBA" id="ARBA00004251"/>
    </source>
</evidence>
<gene>
    <name evidence="15" type="ORF">Sradi_0243400</name>
</gene>
<keyword evidence="4" id="KW-0433">Leucine-rich repeat</keyword>
<sequence>MEQFICGPTNHISAVIEHHEGLKRTTAVLLFVLTFTASISLINSALCREREKHALLSLKKALDDPSNLLSSWDAEVDCCEWDRVLCNNLTGHVSELHLQSPDSGSGLGGKIDPSLLSLKHLRFLDLSQNDFTGTQIPGFFGSLVSLEYLNLSYAGFRGIIPHHLGNLSNLRTLDLSGPLQVDSLEWLSGLSQLEFLNFNYVNLSKVPNWLQVVNKLPNLIELHLSSCGLDHIAPLDNTNVSSLAILDLSSNKFQSLVPNWIFSLTNLVSLQLQKNNFEGPIPSAETNMTNLRFLDLSENKFNSTVPYWLFNCRNLESVSLGINFLYGSISDSIANLSSLRVLDLSSNQLSGKIPWQVGNLCNLQILELSFNKLQGELSEIFGSSMSECFLASLETLGLRGNRLSGQLTEQLGEFENIQTLDLGNNSFTGPIPVSLGRLSSLTILRLDNNKLTGTFPLSFGQLSNLEVLVMENNMLEGVVTENHFLNLTKLTIISASGNPLTLRVSEDWTPPFQLTAIFLNLWNLGTQLPLWLQTQKSVSVLDLSCTGISGEIPKWFWNLSMISSMNLSHNQLFGELPDINGPNWVYLSSNMFSGPLPRVLFSVRELDLSNNSFSGGVSRILCSNRTNSLTILHLGRNQLSGEIPDCWMNWPSLQVINLGNNNLSGTIPGSMGLLGSLLSLNLYDNALSGMIPYSLQNCTSLIKLDLSGNKLVGNVPAWIGTSLSSLRILILRSNMLSGEIAGEICSLSFLHILDLADNEFSGGIPTCIDNLTAMSSESKLANFSGETYYSYFLGVFMESALLATKGSEFQYDTILSLFSSIDLSDNQLSGQVPEELTSLAGLRSLNLSGNDLTGVIPTSIGKMGLLESLDLSRNRLSGEIPLSITHLNFLNYLNLSFNNLSGRIPVSTQLQSFSSSSFVGNELCGLPLPKNCTGDGGNPGPKSSEDEDGSDAGPEINWFYVSVALGFIVGFWGSCGTLIFKKSWRAAYFRFVDEMWRKVSCS</sequence>
<dbReference type="InterPro" id="IPR003591">
    <property type="entry name" value="Leu-rich_rpt_typical-subtyp"/>
</dbReference>
<evidence type="ECO:0000256" key="6">
    <source>
        <dbReference type="ARBA" id="ARBA00022729"/>
    </source>
</evidence>
<evidence type="ECO:0000259" key="13">
    <source>
        <dbReference type="Pfam" id="PF08263"/>
    </source>
</evidence>
<feature type="domain" description="Disease resistance R13L4/SHOC-2-like LRR" evidence="14">
    <location>
        <begin position="111"/>
        <end position="320"/>
    </location>
</feature>
<comment type="caution">
    <text evidence="15">The sequence shown here is derived from an EMBL/GenBank/DDBJ whole genome shotgun (WGS) entry which is preliminary data.</text>
</comment>
<evidence type="ECO:0000256" key="10">
    <source>
        <dbReference type="ARBA" id="ARBA00023180"/>
    </source>
</evidence>
<evidence type="ECO:0000256" key="9">
    <source>
        <dbReference type="ARBA" id="ARBA00023136"/>
    </source>
</evidence>
<protein>
    <submittedName>
        <fullName evidence="15">Receptor-like protein 7</fullName>
    </submittedName>
</protein>
<keyword evidence="7" id="KW-0677">Repeat</keyword>
<dbReference type="SUPFAM" id="SSF52047">
    <property type="entry name" value="RNI-like"/>
    <property type="match status" value="1"/>
</dbReference>
<name>A0AAW2W0Y5_SESRA</name>
<dbReference type="Pfam" id="PF23598">
    <property type="entry name" value="LRR_14"/>
    <property type="match status" value="1"/>
</dbReference>
<evidence type="ECO:0000256" key="12">
    <source>
        <dbReference type="SAM" id="Phobius"/>
    </source>
</evidence>
<dbReference type="Pfam" id="PF13855">
    <property type="entry name" value="LRR_8"/>
    <property type="match status" value="2"/>
</dbReference>
<dbReference type="PRINTS" id="PR00019">
    <property type="entry name" value="LEURICHRPT"/>
</dbReference>
<evidence type="ECO:0000313" key="15">
    <source>
        <dbReference type="EMBL" id="KAL0435355.1"/>
    </source>
</evidence>
<organism evidence="15">
    <name type="scientific">Sesamum radiatum</name>
    <name type="common">Black benniseed</name>
    <dbReference type="NCBI Taxonomy" id="300843"/>
    <lineage>
        <taxon>Eukaryota</taxon>
        <taxon>Viridiplantae</taxon>
        <taxon>Streptophyta</taxon>
        <taxon>Embryophyta</taxon>
        <taxon>Tracheophyta</taxon>
        <taxon>Spermatophyta</taxon>
        <taxon>Magnoliopsida</taxon>
        <taxon>eudicotyledons</taxon>
        <taxon>Gunneridae</taxon>
        <taxon>Pentapetalae</taxon>
        <taxon>asterids</taxon>
        <taxon>lamiids</taxon>
        <taxon>Lamiales</taxon>
        <taxon>Pedaliaceae</taxon>
        <taxon>Sesamum</taxon>
    </lineage>
</organism>
<evidence type="ECO:0000256" key="4">
    <source>
        <dbReference type="ARBA" id="ARBA00022614"/>
    </source>
</evidence>
<dbReference type="EMBL" id="JACGWJ010000002">
    <property type="protein sequence ID" value="KAL0435355.1"/>
    <property type="molecule type" value="Genomic_DNA"/>
</dbReference>
<keyword evidence="3" id="KW-1003">Cell membrane</keyword>
<comment type="similarity">
    <text evidence="2">Belongs to the RLP family.</text>
</comment>
<evidence type="ECO:0000256" key="7">
    <source>
        <dbReference type="ARBA" id="ARBA00022737"/>
    </source>
</evidence>
<accession>A0AAW2W0Y5</accession>
<dbReference type="InterPro" id="IPR001611">
    <property type="entry name" value="Leu-rich_rpt"/>
</dbReference>
<feature type="transmembrane region" description="Helical" evidence="12">
    <location>
        <begin position="958"/>
        <end position="980"/>
    </location>
</feature>
<keyword evidence="10" id="KW-0325">Glycoprotein</keyword>
<proteinExistence type="inferred from homology"/>
<dbReference type="GO" id="GO:0051707">
    <property type="term" value="P:response to other organism"/>
    <property type="evidence" value="ECO:0007669"/>
    <property type="project" value="UniProtKB-ARBA"/>
</dbReference>
<dbReference type="PANTHER" id="PTHR48063">
    <property type="entry name" value="LRR RECEPTOR-LIKE KINASE"/>
    <property type="match status" value="1"/>
</dbReference>
<dbReference type="InterPro" id="IPR032675">
    <property type="entry name" value="LRR_dom_sf"/>
</dbReference>
<dbReference type="InterPro" id="IPR013210">
    <property type="entry name" value="LRR_N_plant-typ"/>
</dbReference>
<dbReference type="PANTHER" id="PTHR48063:SF98">
    <property type="entry name" value="LRR RECEPTOR-LIKE SERINE_THREONINE-PROTEIN KINASE FLS2"/>
    <property type="match status" value="1"/>
</dbReference>
<dbReference type="InterPro" id="IPR046956">
    <property type="entry name" value="RLP23-like"/>
</dbReference>
<keyword evidence="15" id="KW-0675">Receptor</keyword>
<dbReference type="FunFam" id="3.80.10.10:FF:000111">
    <property type="entry name" value="LRR receptor-like serine/threonine-protein kinase ERECTA"/>
    <property type="match status" value="1"/>
</dbReference>
<dbReference type="GO" id="GO:0005886">
    <property type="term" value="C:plasma membrane"/>
    <property type="evidence" value="ECO:0007669"/>
    <property type="project" value="UniProtKB-SubCell"/>
</dbReference>
<evidence type="ECO:0000256" key="11">
    <source>
        <dbReference type="SAM" id="MobiDB-lite"/>
    </source>
</evidence>
<keyword evidence="6" id="KW-0732">Signal</keyword>
<evidence type="ECO:0000256" key="5">
    <source>
        <dbReference type="ARBA" id="ARBA00022692"/>
    </source>
</evidence>
<feature type="domain" description="Leucine-rich repeat-containing N-terminal plant-type" evidence="13">
    <location>
        <begin position="50"/>
        <end position="87"/>
    </location>
</feature>
<comment type="subcellular location">
    <subcellularLocation>
        <location evidence="1">Cell membrane</location>
        <topology evidence="1">Single-pass type I membrane protein</topology>
    </subcellularLocation>
</comment>
<keyword evidence="8 12" id="KW-1133">Transmembrane helix</keyword>
<dbReference type="GO" id="GO:0006952">
    <property type="term" value="P:defense response"/>
    <property type="evidence" value="ECO:0007669"/>
    <property type="project" value="UniProtKB-ARBA"/>
</dbReference>
<keyword evidence="9 12" id="KW-0472">Membrane</keyword>
<dbReference type="FunFam" id="3.80.10.10:FF:000383">
    <property type="entry name" value="Leucine-rich repeat receptor protein kinase EMS1"/>
    <property type="match status" value="1"/>
</dbReference>
<evidence type="ECO:0000256" key="3">
    <source>
        <dbReference type="ARBA" id="ARBA00022475"/>
    </source>
</evidence>
<dbReference type="SUPFAM" id="SSF52058">
    <property type="entry name" value="L domain-like"/>
    <property type="match status" value="2"/>
</dbReference>
<dbReference type="FunFam" id="3.80.10.10:FF:000095">
    <property type="entry name" value="LRR receptor-like serine/threonine-protein kinase GSO1"/>
    <property type="match status" value="2"/>
</dbReference>
<keyword evidence="5 12" id="KW-0812">Transmembrane</keyword>
<dbReference type="Pfam" id="PF08263">
    <property type="entry name" value="LRRNT_2"/>
    <property type="match status" value="1"/>
</dbReference>
<dbReference type="Gene3D" id="3.80.10.10">
    <property type="entry name" value="Ribonuclease Inhibitor"/>
    <property type="match status" value="4"/>
</dbReference>
<reference evidence="15" key="1">
    <citation type="submission" date="2020-06" db="EMBL/GenBank/DDBJ databases">
        <authorList>
            <person name="Li T."/>
            <person name="Hu X."/>
            <person name="Zhang T."/>
            <person name="Song X."/>
            <person name="Zhang H."/>
            <person name="Dai N."/>
            <person name="Sheng W."/>
            <person name="Hou X."/>
            <person name="Wei L."/>
        </authorList>
    </citation>
    <scope>NUCLEOTIDE SEQUENCE</scope>
    <source>
        <strain evidence="15">G02</strain>
        <tissue evidence="15">Leaf</tissue>
    </source>
</reference>